<proteinExistence type="predicted"/>
<dbReference type="GeneID" id="19121223"/>
<dbReference type="AlphaFoldDB" id="W6YVT6"/>
<organism evidence="1 2">
    <name type="scientific">Bipolaris oryzae ATCC 44560</name>
    <dbReference type="NCBI Taxonomy" id="930090"/>
    <lineage>
        <taxon>Eukaryota</taxon>
        <taxon>Fungi</taxon>
        <taxon>Dikarya</taxon>
        <taxon>Ascomycota</taxon>
        <taxon>Pezizomycotina</taxon>
        <taxon>Dothideomycetes</taxon>
        <taxon>Pleosporomycetidae</taxon>
        <taxon>Pleosporales</taxon>
        <taxon>Pleosporineae</taxon>
        <taxon>Pleosporaceae</taxon>
        <taxon>Bipolaris</taxon>
    </lineage>
</organism>
<dbReference type="RefSeq" id="XP_007689939.1">
    <property type="nucleotide sequence ID" value="XM_007691749.1"/>
</dbReference>
<sequence>MPGSDIRTPAASIRSIRRLHRYGAGAVRTGGSCLITDYGPAGGVSIRTGKAEASRIKAKTIRRKRTGGYAGEMSNDNWGNERGLLGREAEAEAMEDKRGSKGGLMGQVWVRQLRSRSVVSGQWPVASGIMKGEELGRSFRWGNSPPPTATGTARDGMLRHVLQLRRGLAKDAMQQRALGLVISGCVARVEADMGDMGDMG</sequence>
<dbReference type="KEGG" id="bor:COCMIDRAFT_27993"/>
<keyword evidence="2" id="KW-1185">Reference proteome</keyword>
<accession>W6YVT6</accession>
<name>W6YVT6_COCMI</name>
<protein>
    <submittedName>
        <fullName evidence="1">Uncharacterized protein</fullName>
    </submittedName>
</protein>
<dbReference type="EMBL" id="KI964026">
    <property type="protein sequence ID" value="EUC43532.1"/>
    <property type="molecule type" value="Genomic_DNA"/>
</dbReference>
<gene>
    <name evidence="1" type="ORF">COCMIDRAFT_27993</name>
</gene>
<evidence type="ECO:0000313" key="1">
    <source>
        <dbReference type="EMBL" id="EUC43532.1"/>
    </source>
</evidence>
<dbReference type="HOGENOM" id="CLU_1366025_0_0_1"/>
<evidence type="ECO:0000313" key="2">
    <source>
        <dbReference type="Proteomes" id="UP000054032"/>
    </source>
</evidence>
<reference evidence="1 2" key="1">
    <citation type="journal article" date="2013" name="PLoS Genet.">
        <title>Comparative genome structure, secondary metabolite, and effector coding capacity across Cochliobolus pathogens.</title>
        <authorList>
            <person name="Condon B.J."/>
            <person name="Leng Y."/>
            <person name="Wu D."/>
            <person name="Bushley K.E."/>
            <person name="Ohm R.A."/>
            <person name="Otillar R."/>
            <person name="Martin J."/>
            <person name="Schackwitz W."/>
            <person name="Grimwood J."/>
            <person name="MohdZainudin N."/>
            <person name="Xue C."/>
            <person name="Wang R."/>
            <person name="Manning V.A."/>
            <person name="Dhillon B."/>
            <person name="Tu Z.J."/>
            <person name="Steffenson B.J."/>
            <person name="Salamov A."/>
            <person name="Sun H."/>
            <person name="Lowry S."/>
            <person name="LaButti K."/>
            <person name="Han J."/>
            <person name="Copeland A."/>
            <person name="Lindquist E."/>
            <person name="Barry K."/>
            <person name="Schmutz J."/>
            <person name="Baker S.E."/>
            <person name="Ciuffetti L.M."/>
            <person name="Grigoriev I.V."/>
            <person name="Zhong S."/>
            <person name="Turgeon B.G."/>
        </authorList>
    </citation>
    <scope>NUCLEOTIDE SEQUENCE [LARGE SCALE GENOMIC DNA]</scope>
    <source>
        <strain evidence="1 2">ATCC 44560</strain>
    </source>
</reference>
<dbReference type="Proteomes" id="UP000054032">
    <property type="component" value="Unassembled WGS sequence"/>
</dbReference>